<dbReference type="PROSITE" id="PS51257">
    <property type="entry name" value="PROKAR_LIPOPROTEIN"/>
    <property type="match status" value="1"/>
</dbReference>
<gene>
    <name evidence="1" type="ORF">KV110_27005</name>
</gene>
<dbReference type="RefSeq" id="WP_218470057.1">
    <property type="nucleotide sequence ID" value="NZ_BAABJN010000003.1"/>
</dbReference>
<keyword evidence="2" id="KW-1185">Reference proteome</keyword>
<dbReference type="Proteomes" id="UP000694257">
    <property type="component" value="Chromosome"/>
</dbReference>
<proteinExistence type="predicted"/>
<sequence>MSGAVLRGVRGVICAALLCTSLFGCSRDEAPADTSSTKYLYDEVFNPCREMPSKFLSEHQLETTPEPNDNLIDGYIYWGCEYPGQAYDFGVYVSNMPLSALGHTHAVKPAQIAGRAAKIQSLPLEKISCNLYIEMTGGLLALGLTLKSPIEACPTLSTVAEDLVPLLPPGV</sequence>
<reference evidence="1 2" key="1">
    <citation type="submission" date="2021-07" db="EMBL/GenBank/DDBJ databases">
        <title>Whole Genome Sequence of Nocardia Iowensis.</title>
        <authorList>
            <person name="Lamm A."/>
            <person name="Collins-Fairclough A.M."/>
            <person name="Bunk B."/>
            <person name="Sproer C."/>
        </authorList>
    </citation>
    <scope>NUCLEOTIDE SEQUENCE [LARGE SCALE GENOMIC DNA]</scope>
    <source>
        <strain evidence="1 2">NRRL 5646</strain>
    </source>
</reference>
<organism evidence="1 2">
    <name type="scientific">Nocardia iowensis</name>
    <dbReference type="NCBI Taxonomy" id="204891"/>
    <lineage>
        <taxon>Bacteria</taxon>
        <taxon>Bacillati</taxon>
        <taxon>Actinomycetota</taxon>
        <taxon>Actinomycetes</taxon>
        <taxon>Mycobacteriales</taxon>
        <taxon>Nocardiaceae</taxon>
        <taxon>Nocardia</taxon>
    </lineage>
</organism>
<evidence type="ECO:0000313" key="2">
    <source>
        <dbReference type="Proteomes" id="UP000694257"/>
    </source>
</evidence>
<evidence type="ECO:0000313" key="1">
    <source>
        <dbReference type="EMBL" id="QXN89179.1"/>
    </source>
</evidence>
<dbReference type="EMBL" id="CP078145">
    <property type="protein sequence ID" value="QXN89179.1"/>
    <property type="molecule type" value="Genomic_DNA"/>
</dbReference>
<protein>
    <submittedName>
        <fullName evidence="1">DUF3558 domain-containing protein</fullName>
    </submittedName>
</protein>
<name>A0ABX8RJT5_NOCIO</name>
<accession>A0ABX8RJT5</accession>